<dbReference type="GO" id="GO:0006355">
    <property type="term" value="P:regulation of DNA-templated transcription"/>
    <property type="evidence" value="ECO:0007669"/>
    <property type="project" value="InterPro"/>
</dbReference>
<evidence type="ECO:0000313" key="6">
    <source>
        <dbReference type="Proteomes" id="UP001515480"/>
    </source>
</evidence>
<proteinExistence type="predicted"/>
<dbReference type="InterPro" id="IPR019734">
    <property type="entry name" value="TPR_rpt"/>
</dbReference>
<feature type="repeat" description="TPR" evidence="3">
    <location>
        <begin position="460"/>
        <end position="493"/>
    </location>
</feature>
<feature type="compositionally biased region" description="Acidic residues" evidence="4">
    <location>
        <begin position="964"/>
        <end position="978"/>
    </location>
</feature>
<dbReference type="GO" id="GO:0006368">
    <property type="term" value="P:transcription elongation by RNA polymerase II"/>
    <property type="evidence" value="ECO:0007669"/>
    <property type="project" value="TreeGrafter"/>
</dbReference>
<dbReference type="InterPro" id="IPR006597">
    <property type="entry name" value="Sel1-like"/>
</dbReference>
<name>A0AB34J452_PRYPA</name>
<feature type="compositionally biased region" description="Acidic residues" evidence="4">
    <location>
        <begin position="1054"/>
        <end position="1064"/>
    </location>
</feature>
<feature type="compositionally biased region" description="Low complexity" evidence="4">
    <location>
        <begin position="1032"/>
        <end position="1042"/>
    </location>
</feature>
<dbReference type="GO" id="GO:0016593">
    <property type="term" value="C:Cdc73/Paf1 complex"/>
    <property type="evidence" value="ECO:0007669"/>
    <property type="project" value="TreeGrafter"/>
</dbReference>
<feature type="repeat" description="TPR" evidence="3">
    <location>
        <begin position="386"/>
        <end position="419"/>
    </location>
</feature>
<reference evidence="5 6" key="1">
    <citation type="journal article" date="2024" name="Science">
        <title>Giant polyketide synthase enzymes in the biosynthesis of giant marine polyether toxins.</title>
        <authorList>
            <person name="Fallon T.R."/>
            <person name="Shende V.V."/>
            <person name="Wierzbicki I.H."/>
            <person name="Pendleton A.L."/>
            <person name="Watervoot N.F."/>
            <person name="Auber R.P."/>
            <person name="Gonzalez D.J."/>
            <person name="Wisecaver J.H."/>
            <person name="Moore B.S."/>
        </authorList>
    </citation>
    <scope>NUCLEOTIDE SEQUENCE [LARGE SCALE GENOMIC DNA]</scope>
    <source>
        <strain evidence="5 6">12B1</strain>
    </source>
</reference>
<dbReference type="PROSITE" id="PS50005">
    <property type="entry name" value="TPR"/>
    <property type="match status" value="6"/>
</dbReference>
<dbReference type="Gene3D" id="1.25.40.10">
    <property type="entry name" value="Tetratricopeptide repeat domain"/>
    <property type="match status" value="3"/>
</dbReference>
<organism evidence="5 6">
    <name type="scientific">Prymnesium parvum</name>
    <name type="common">Toxic golden alga</name>
    <dbReference type="NCBI Taxonomy" id="97485"/>
    <lineage>
        <taxon>Eukaryota</taxon>
        <taxon>Haptista</taxon>
        <taxon>Haptophyta</taxon>
        <taxon>Prymnesiophyceae</taxon>
        <taxon>Prymnesiales</taxon>
        <taxon>Prymnesiaceae</taxon>
        <taxon>Prymnesium</taxon>
    </lineage>
</organism>
<feature type="repeat" description="TPR" evidence="3">
    <location>
        <begin position="352"/>
        <end position="385"/>
    </location>
</feature>
<feature type="repeat" description="TPR" evidence="3">
    <location>
        <begin position="572"/>
        <end position="605"/>
    </location>
</feature>
<dbReference type="SUPFAM" id="SSF48452">
    <property type="entry name" value="TPR-like"/>
    <property type="match status" value="4"/>
</dbReference>
<evidence type="ECO:0000313" key="5">
    <source>
        <dbReference type="EMBL" id="KAL1512117.1"/>
    </source>
</evidence>
<dbReference type="GO" id="GO:0000993">
    <property type="term" value="F:RNA polymerase II complex binding"/>
    <property type="evidence" value="ECO:0007669"/>
    <property type="project" value="TreeGrafter"/>
</dbReference>
<dbReference type="Pfam" id="PF14559">
    <property type="entry name" value="TPR_19"/>
    <property type="match status" value="2"/>
</dbReference>
<dbReference type="InterPro" id="IPR031101">
    <property type="entry name" value="Ctr9"/>
</dbReference>
<keyword evidence="2 3" id="KW-0802">TPR repeat</keyword>
<feature type="repeat" description="TPR" evidence="3">
    <location>
        <begin position="318"/>
        <end position="351"/>
    </location>
</feature>
<evidence type="ECO:0008006" key="7">
    <source>
        <dbReference type="Google" id="ProtNLM"/>
    </source>
</evidence>
<feature type="compositionally biased region" description="Polar residues" evidence="4">
    <location>
        <begin position="1119"/>
        <end position="1133"/>
    </location>
</feature>
<keyword evidence="6" id="KW-1185">Reference proteome</keyword>
<evidence type="ECO:0000256" key="1">
    <source>
        <dbReference type="ARBA" id="ARBA00022737"/>
    </source>
</evidence>
<evidence type="ECO:0000256" key="4">
    <source>
        <dbReference type="SAM" id="MobiDB-lite"/>
    </source>
</evidence>
<dbReference type="InterPro" id="IPR011990">
    <property type="entry name" value="TPR-like_helical_dom_sf"/>
</dbReference>
<feature type="repeat" description="TPR" evidence="3">
    <location>
        <begin position="247"/>
        <end position="280"/>
    </location>
</feature>
<comment type="caution">
    <text evidence="5">The sequence shown here is derived from an EMBL/GenBank/DDBJ whole genome shotgun (WGS) entry which is preliminary data.</text>
</comment>
<dbReference type="AlphaFoldDB" id="A0AB34J452"/>
<dbReference type="SMART" id="SM00671">
    <property type="entry name" value="SEL1"/>
    <property type="match status" value="3"/>
</dbReference>
<protein>
    <recommendedName>
        <fullName evidence="7">RNA polymerase-associated protein CTR9 homolog</fullName>
    </recommendedName>
</protein>
<gene>
    <name evidence="5" type="ORF">AB1Y20_005386</name>
</gene>
<dbReference type="PANTHER" id="PTHR14027">
    <property type="entry name" value="RNA POLYMERASE-ASSOCIATED PROTEIN CTR9"/>
    <property type="match status" value="1"/>
</dbReference>
<feature type="region of interest" description="Disordered" evidence="4">
    <location>
        <begin position="853"/>
        <end position="896"/>
    </location>
</feature>
<feature type="compositionally biased region" description="Low complexity" evidence="4">
    <location>
        <begin position="979"/>
        <end position="988"/>
    </location>
</feature>
<evidence type="ECO:0000256" key="3">
    <source>
        <dbReference type="PROSITE-ProRule" id="PRU00339"/>
    </source>
</evidence>
<sequence length="1133" mass="125277">MSAIRIPVKGSEEVVEVPISEIAELDPNDVIDILQAEVASLDLWLRFAIEYYKQGRSDAFQALLEPLVELHNQPSQLVGTPNVLHEQFGNDKTVKQQFLEILNALAAFHAANGSRTRDKAARKAEFDQAKKYYDSAETVDVLSSSNFVGQAMLLVAQGESARAQKMIESVSDLSRDYVPALLAKACAKFNAGEVKEALRLYRDVFQINPSPPPCVRLGLAYCFAKLGQTQLARKALLRTLQLQEDCVEAMCGLAVLHLNEDRVDEAMELLKRAYELEPDNPSVLSQLASHYFFTQQYDKAHKLANRAFLNSGSPTVRSEACYTIGRCFHAKSDYASALQWYSQATKESPGNISAQFGLGQMYLASDDTPKAVECFETVLKKDPESIDALKALGSLYCLMEDRDVALQRLTKAAEIKPDDVDVWLELAKVQEGQPGALPKALTAYETAASLLKRSKHTIPAELWSNIGALRHHLGKLESAEKAYNYALRVSEKAGFKDAFEPNNITTTFNLALLHEQKGELSIAESRYKGILERHPNYVDCFLRLSSCAAVRGSISEATSWLRRGIDIDGTNADLWTALGNLFMREREYHQAHTCFDRVMSGDSQDKDKKRDVYAITQLATQQLKLSANEKVPEKKERNLDKAAEMYRSVLVHEPNNLFAANGIGVVCVMKGRFHEAREIFTQVREAGCDSVCVMLNLAQLHALQGEKSVAVPLYQKVQKRLHSRSFEVQLLEARAHFEDGKLADCRRAIQKAIHMRPTSMAAWHSLALAYERSVRPSPNKNRSVAAVEQATADLKFARRLCEAISATYSQSTDAAPKRTDAIAIEKLSKARIQETKERCEALVAPLEKELVEARERGEREASMLREAEEKEAALRKEREAKEAEERETRRLADETAARMIREQKERLAEKLGRWEEEEKAKAEADEAKQRDKKRKKSQHHDSDDSDEEGTTNDGAIGRPREEEAAAEDDLFGSDDSDADAAPNKGAAAGEEDSPFGSGVSDTERDRAPKKSKIISKQVDDEDELLDLDDTADAAASSSAATAPNPTKRRKVLVDDDDDDDDDDGKESTVVPGNDIGDEGATAVLDGNSGSQDMEIDAPEAGETQTMGAESTEMDMGASTVPTEGTSEAAAQSS</sequence>
<evidence type="ECO:0000256" key="2">
    <source>
        <dbReference type="ARBA" id="ARBA00022803"/>
    </source>
</evidence>
<accession>A0AB34J452</accession>
<feature type="region of interest" description="Disordered" evidence="4">
    <location>
        <begin position="914"/>
        <end position="1133"/>
    </location>
</feature>
<dbReference type="Proteomes" id="UP001515480">
    <property type="component" value="Unassembled WGS sequence"/>
</dbReference>
<keyword evidence="1" id="KW-0677">Repeat</keyword>
<feature type="compositionally biased region" description="Acidic residues" evidence="4">
    <location>
        <begin position="1019"/>
        <end position="1031"/>
    </location>
</feature>
<feature type="compositionally biased region" description="Basic and acidic residues" evidence="4">
    <location>
        <begin position="914"/>
        <end position="929"/>
    </location>
</feature>
<dbReference type="EMBL" id="JBGBPQ010000013">
    <property type="protein sequence ID" value="KAL1512117.1"/>
    <property type="molecule type" value="Genomic_DNA"/>
</dbReference>
<dbReference type="PANTHER" id="PTHR14027:SF2">
    <property type="entry name" value="RNA POLYMERASE-ASSOCIATED PROTEIN CTR9 HOMOLOG"/>
    <property type="match status" value="1"/>
</dbReference>
<dbReference type="SMART" id="SM00028">
    <property type="entry name" value="TPR"/>
    <property type="match status" value="13"/>
</dbReference>